<dbReference type="EMBL" id="JAXIOK010000014">
    <property type="protein sequence ID" value="KAK4754969.1"/>
    <property type="molecule type" value="Genomic_DNA"/>
</dbReference>
<dbReference type="InterPro" id="IPR038933">
    <property type="entry name" value="Ovate"/>
</dbReference>
<feature type="compositionally biased region" description="Basic residues" evidence="7">
    <location>
        <begin position="190"/>
        <end position="199"/>
    </location>
</feature>
<comment type="subcellular location">
    <subcellularLocation>
        <location evidence="1 6">Nucleus</location>
    </subcellularLocation>
</comment>
<evidence type="ECO:0000256" key="6">
    <source>
        <dbReference type="RuleBase" id="RU367028"/>
    </source>
</evidence>
<evidence type="ECO:0000259" key="8">
    <source>
        <dbReference type="PROSITE" id="PS51754"/>
    </source>
</evidence>
<feature type="compositionally biased region" description="Low complexity" evidence="7">
    <location>
        <begin position="170"/>
        <end position="185"/>
    </location>
</feature>
<comment type="function">
    <text evidence="6">Transcriptional repressor that regulates multiple aspects of plant growth and development.</text>
</comment>
<evidence type="ECO:0000256" key="7">
    <source>
        <dbReference type="SAM" id="MobiDB-lite"/>
    </source>
</evidence>
<keyword evidence="4 6" id="KW-0804">Transcription</keyword>
<dbReference type="InterPro" id="IPR006458">
    <property type="entry name" value="Ovate_C"/>
</dbReference>
<evidence type="ECO:0000256" key="4">
    <source>
        <dbReference type="ARBA" id="ARBA00023163"/>
    </source>
</evidence>
<evidence type="ECO:0000313" key="10">
    <source>
        <dbReference type="Proteomes" id="UP001345219"/>
    </source>
</evidence>
<dbReference type="PROSITE" id="PS51754">
    <property type="entry name" value="OVATE"/>
    <property type="match status" value="1"/>
</dbReference>
<reference evidence="9 10" key="1">
    <citation type="journal article" date="2023" name="Hortic Res">
        <title>Pangenome of water caltrop reveals structural variations and asymmetric subgenome divergence after allopolyploidization.</title>
        <authorList>
            <person name="Zhang X."/>
            <person name="Chen Y."/>
            <person name="Wang L."/>
            <person name="Yuan Y."/>
            <person name="Fang M."/>
            <person name="Shi L."/>
            <person name="Lu R."/>
            <person name="Comes H.P."/>
            <person name="Ma Y."/>
            <person name="Chen Y."/>
            <person name="Huang G."/>
            <person name="Zhou Y."/>
            <person name="Zheng Z."/>
            <person name="Qiu Y."/>
        </authorList>
    </citation>
    <scope>NUCLEOTIDE SEQUENCE [LARGE SCALE GENOMIC DNA]</scope>
    <source>
        <tissue evidence="9">Roots</tissue>
    </source>
</reference>
<gene>
    <name evidence="9" type="ORF">SAY87_008726</name>
</gene>
<keyword evidence="3 6" id="KW-0805">Transcription regulation</keyword>
<feature type="domain" description="OVATE" evidence="8">
    <location>
        <begin position="229"/>
        <end position="288"/>
    </location>
</feature>
<evidence type="ECO:0000256" key="2">
    <source>
        <dbReference type="ARBA" id="ARBA00022491"/>
    </source>
</evidence>
<evidence type="ECO:0000313" key="9">
    <source>
        <dbReference type="EMBL" id="KAK4754969.1"/>
    </source>
</evidence>
<evidence type="ECO:0000256" key="3">
    <source>
        <dbReference type="ARBA" id="ARBA00023015"/>
    </source>
</evidence>
<organism evidence="9 10">
    <name type="scientific">Trapa incisa</name>
    <dbReference type="NCBI Taxonomy" id="236973"/>
    <lineage>
        <taxon>Eukaryota</taxon>
        <taxon>Viridiplantae</taxon>
        <taxon>Streptophyta</taxon>
        <taxon>Embryophyta</taxon>
        <taxon>Tracheophyta</taxon>
        <taxon>Spermatophyta</taxon>
        <taxon>Magnoliopsida</taxon>
        <taxon>eudicotyledons</taxon>
        <taxon>Gunneridae</taxon>
        <taxon>Pentapetalae</taxon>
        <taxon>rosids</taxon>
        <taxon>malvids</taxon>
        <taxon>Myrtales</taxon>
        <taxon>Lythraceae</taxon>
        <taxon>Trapa</taxon>
    </lineage>
</organism>
<feature type="region of interest" description="Disordered" evidence="7">
    <location>
        <begin position="147"/>
        <end position="211"/>
    </location>
</feature>
<dbReference type="AlphaFoldDB" id="A0AAN7PWD1"/>
<evidence type="ECO:0000256" key="1">
    <source>
        <dbReference type="ARBA" id="ARBA00004123"/>
    </source>
</evidence>
<proteinExistence type="predicted"/>
<dbReference type="NCBIfam" id="TIGR01568">
    <property type="entry name" value="A_thal_3678"/>
    <property type="match status" value="1"/>
</dbReference>
<accession>A0AAN7PWD1</accession>
<keyword evidence="10" id="KW-1185">Reference proteome</keyword>
<dbReference type="PANTHER" id="PTHR33057:SF224">
    <property type="entry name" value="TRANSCRIPTION REPRESSOR"/>
    <property type="match status" value="1"/>
</dbReference>
<evidence type="ECO:0000256" key="5">
    <source>
        <dbReference type="ARBA" id="ARBA00023242"/>
    </source>
</evidence>
<dbReference type="GO" id="GO:0005634">
    <property type="term" value="C:nucleus"/>
    <property type="evidence" value="ECO:0007669"/>
    <property type="project" value="UniProtKB-SubCell"/>
</dbReference>
<dbReference type="Pfam" id="PF04844">
    <property type="entry name" value="Ovate"/>
    <property type="match status" value="1"/>
</dbReference>
<dbReference type="Proteomes" id="UP001345219">
    <property type="component" value="Chromosome 8"/>
</dbReference>
<comment type="caution">
    <text evidence="9">The sequence shown here is derived from an EMBL/GenBank/DDBJ whole genome shotgun (WGS) entry which is preliminary data.</text>
</comment>
<dbReference type="GO" id="GO:0045892">
    <property type="term" value="P:negative regulation of DNA-templated transcription"/>
    <property type="evidence" value="ECO:0007669"/>
    <property type="project" value="UniProtKB-UniRule"/>
</dbReference>
<protein>
    <recommendedName>
        <fullName evidence="6">Transcription repressor</fullName>
    </recommendedName>
    <alternativeName>
        <fullName evidence="6">Ovate family protein</fullName>
    </alternativeName>
</protein>
<sequence length="300" mass="34106">MENRLKLRISRIFRSSIGSCRNLSDVVENAALPAHLHSLQTVPLLRRTSNAGSPLPSFCRPTCPDHAGAIDPSCIVSARRDVSRIHRRSRRPPPPELCRHYYSPLGSGPFYRAAPNKSKTKNRKKEYKQSRKLFISPTSHDTKTTYGWFSRDDDKEEDVDGRNGYKGDETNNTFSSITFSSHDSSAGQCRRTRTTRRPAGRNVSDRRRRETVEDPVESVCGHIEGSFAVEMRSSDPYGDFMESMVEMIVERRLFGPSELEQLVQCFLELNSSRHHAVIVAAYAEIWKTLFSSPPPRTYLL</sequence>
<keyword evidence="2 6" id="KW-0678">Repressor</keyword>
<keyword evidence="5 6" id="KW-0539">Nucleus</keyword>
<feature type="region of interest" description="Disordered" evidence="7">
    <location>
        <begin position="109"/>
        <end position="132"/>
    </location>
</feature>
<dbReference type="PANTHER" id="PTHR33057">
    <property type="entry name" value="TRANSCRIPTION REPRESSOR OFP7-RELATED"/>
    <property type="match status" value="1"/>
</dbReference>
<name>A0AAN7PWD1_9MYRT</name>
<feature type="compositionally biased region" description="Basic and acidic residues" evidence="7">
    <location>
        <begin position="160"/>
        <end position="169"/>
    </location>
</feature>